<keyword evidence="2" id="KW-1003">Cell membrane</keyword>
<feature type="transmembrane region" description="Helical" evidence="6">
    <location>
        <begin position="369"/>
        <end position="391"/>
    </location>
</feature>
<dbReference type="PANTHER" id="PTHR30294:SF29">
    <property type="entry name" value="MULTIDRUG ABC TRANSPORTER PERMEASE YBHS-RELATED"/>
    <property type="match status" value="1"/>
</dbReference>
<evidence type="ECO:0000256" key="3">
    <source>
        <dbReference type="ARBA" id="ARBA00022692"/>
    </source>
</evidence>
<keyword evidence="9" id="KW-1185">Reference proteome</keyword>
<evidence type="ECO:0000259" key="7">
    <source>
        <dbReference type="Pfam" id="PF12698"/>
    </source>
</evidence>
<dbReference type="PANTHER" id="PTHR30294">
    <property type="entry name" value="MEMBRANE COMPONENT OF ABC TRANSPORTER YHHJ-RELATED"/>
    <property type="match status" value="1"/>
</dbReference>
<evidence type="ECO:0000256" key="1">
    <source>
        <dbReference type="ARBA" id="ARBA00004651"/>
    </source>
</evidence>
<keyword evidence="5 6" id="KW-0472">Membrane</keyword>
<dbReference type="Proteomes" id="UP000199589">
    <property type="component" value="Unassembled WGS sequence"/>
</dbReference>
<evidence type="ECO:0000313" key="8">
    <source>
        <dbReference type="EMBL" id="SFK52190.1"/>
    </source>
</evidence>
<feature type="transmembrane region" description="Helical" evidence="6">
    <location>
        <begin position="182"/>
        <end position="207"/>
    </location>
</feature>
<dbReference type="Pfam" id="PF12698">
    <property type="entry name" value="ABC2_membrane_3"/>
    <property type="match status" value="1"/>
</dbReference>
<dbReference type="GO" id="GO:0005886">
    <property type="term" value="C:plasma membrane"/>
    <property type="evidence" value="ECO:0007669"/>
    <property type="project" value="UniProtKB-SubCell"/>
</dbReference>
<organism evidence="8 9">
    <name type="scientific">Marinilactibacillus piezotolerans</name>
    <dbReference type="NCBI Taxonomy" id="258723"/>
    <lineage>
        <taxon>Bacteria</taxon>
        <taxon>Bacillati</taxon>
        <taxon>Bacillota</taxon>
        <taxon>Bacilli</taxon>
        <taxon>Lactobacillales</taxon>
        <taxon>Carnobacteriaceae</taxon>
        <taxon>Marinilactibacillus</taxon>
    </lineage>
</organism>
<feature type="domain" description="ABC-2 type transporter transmembrane" evidence="7">
    <location>
        <begin position="20"/>
        <end position="388"/>
    </location>
</feature>
<evidence type="ECO:0000256" key="6">
    <source>
        <dbReference type="SAM" id="Phobius"/>
    </source>
</evidence>
<dbReference type="EMBL" id="FOSJ01000044">
    <property type="protein sequence ID" value="SFK52190.1"/>
    <property type="molecule type" value="Genomic_DNA"/>
</dbReference>
<dbReference type="GO" id="GO:0140359">
    <property type="term" value="F:ABC-type transporter activity"/>
    <property type="evidence" value="ECO:0007669"/>
    <property type="project" value="InterPro"/>
</dbReference>
<evidence type="ECO:0000256" key="2">
    <source>
        <dbReference type="ARBA" id="ARBA00022475"/>
    </source>
</evidence>
<gene>
    <name evidence="8" type="ORF">SAMN04488569_104417</name>
</gene>
<dbReference type="InterPro" id="IPR013525">
    <property type="entry name" value="ABC2_TM"/>
</dbReference>
<feature type="transmembrane region" description="Helical" evidence="6">
    <location>
        <begin position="228"/>
        <end position="257"/>
    </location>
</feature>
<feature type="transmembrane region" description="Helical" evidence="6">
    <location>
        <begin position="339"/>
        <end position="357"/>
    </location>
</feature>
<dbReference type="InterPro" id="IPR051449">
    <property type="entry name" value="ABC-2_transporter_component"/>
</dbReference>
<dbReference type="AlphaFoldDB" id="A0A1I4A7M2"/>
<name>A0A1I4A7M2_9LACT</name>
<sequence length="425" mass="46800">MNKFWVITKEVYKKNVKSTSFIIMLLAPLLAIGIFYGISYFIAQDEKNAEPSAIAVISEDPAIQDVFTIEDGPYEVQEDITTQEAAEEALLDEEIDGYLTISETGNTIDSAIVHTDSLTNIIPILNEQLSNYQTLLRANELDLSQEQVMSLSEPVVIEESIVSIEDGNLTQEENNDTTVKEIGAYIVSFAVYMFILFYASIIASEVASEKGTRIMEIILSSASATVHFFGKLAGVMLILLTQLVVYGIIGFVTYFFVKDSATIQGLTQGIDLATIAKELLGYTSIFFITGVLMYVVFAAFFGSLVTKIEDVNKSITPIVTLAIIGLYVGIFAFASPENIVPVVFSYIPLFTPFVMPFRIASETVGQLGIWISIIGTVGFTAILTYLSFVFYRANVLIYSDGGVIKSLKRSWGLLKSNRKAKKINS</sequence>
<feature type="transmembrane region" description="Helical" evidence="6">
    <location>
        <begin position="314"/>
        <end position="333"/>
    </location>
</feature>
<keyword evidence="3 6" id="KW-0812">Transmembrane</keyword>
<dbReference type="OrthoDB" id="9768837at2"/>
<reference evidence="9" key="1">
    <citation type="submission" date="2016-10" db="EMBL/GenBank/DDBJ databases">
        <authorList>
            <person name="Varghese N."/>
            <person name="Submissions S."/>
        </authorList>
    </citation>
    <scope>NUCLEOTIDE SEQUENCE [LARGE SCALE GENOMIC DNA]</scope>
    <source>
        <strain evidence="9">DSM 16108</strain>
    </source>
</reference>
<dbReference type="RefSeq" id="WP_072693181.1">
    <property type="nucleotide sequence ID" value="NZ_FOSJ01000044.1"/>
</dbReference>
<feature type="transmembrane region" description="Helical" evidence="6">
    <location>
        <begin position="21"/>
        <end position="43"/>
    </location>
</feature>
<accession>A0A1I4A7M2</accession>
<evidence type="ECO:0000256" key="4">
    <source>
        <dbReference type="ARBA" id="ARBA00022989"/>
    </source>
</evidence>
<proteinExistence type="predicted"/>
<comment type="subcellular location">
    <subcellularLocation>
        <location evidence="1">Cell membrane</location>
        <topology evidence="1">Multi-pass membrane protein</topology>
    </subcellularLocation>
</comment>
<feature type="transmembrane region" description="Helical" evidence="6">
    <location>
        <begin position="279"/>
        <end position="302"/>
    </location>
</feature>
<evidence type="ECO:0000313" key="9">
    <source>
        <dbReference type="Proteomes" id="UP000199589"/>
    </source>
</evidence>
<evidence type="ECO:0000256" key="5">
    <source>
        <dbReference type="ARBA" id="ARBA00023136"/>
    </source>
</evidence>
<protein>
    <submittedName>
        <fullName evidence="8">ABC-2 type transport system permease protein</fullName>
    </submittedName>
</protein>
<keyword evidence="4 6" id="KW-1133">Transmembrane helix</keyword>